<dbReference type="Proteomes" id="UP001331761">
    <property type="component" value="Unassembled WGS sequence"/>
</dbReference>
<sequence>MVMLDFFFSVSHRLREIRELLDRNVSVRENMEDWKFAAMALDRLCLVMFGILLCACVFAVFFVHPNYNLIDMS</sequence>
<evidence type="ECO:0000256" key="1">
    <source>
        <dbReference type="SAM" id="Phobius"/>
    </source>
</evidence>
<dbReference type="EMBL" id="WIXE01021546">
    <property type="protein sequence ID" value="KAK5968287.1"/>
    <property type="molecule type" value="Genomic_DNA"/>
</dbReference>
<dbReference type="InterPro" id="IPR036719">
    <property type="entry name" value="Neuro-gated_channel_TM_sf"/>
</dbReference>
<comment type="caution">
    <text evidence="2">The sequence shown here is derived from an EMBL/GenBank/DDBJ whole genome shotgun (WGS) entry which is preliminary data.</text>
</comment>
<dbReference type="InterPro" id="IPR038050">
    <property type="entry name" value="Neuro_actylchol_rec"/>
</dbReference>
<feature type="transmembrane region" description="Helical" evidence="1">
    <location>
        <begin position="44"/>
        <end position="63"/>
    </location>
</feature>
<accession>A0AAN8EY24</accession>
<organism evidence="2 3">
    <name type="scientific">Trichostrongylus colubriformis</name>
    <name type="common">Black scour worm</name>
    <dbReference type="NCBI Taxonomy" id="6319"/>
    <lineage>
        <taxon>Eukaryota</taxon>
        <taxon>Metazoa</taxon>
        <taxon>Ecdysozoa</taxon>
        <taxon>Nematoda</taxon>
        <taxon>Chromadorea</taxon>
        <taxon>Rhabditida</taxon>
        <taxon>Rhabditina</taxon>
        <taxon>Rhabditomorpha</taxon>
        <taxon>Strongyloidea</taxon>
        <taxon>Trichostrongylidae</taxon>
        <taxon>Trichostrongylus</taxon>
    </lineage>
</organism>
<protein>
    <recommendedName>
        <fullName evidence="4">Neurotransmitter-gated ion-channel transmembrane domain-containing protein</fullName>
    </recommendedName>
</protein>
<dbReference type="SUPFAM" id="SSF90112">
    <property type="entry name" value="Neurotransmitter-gated ion-channel transmembrane pore"/>
    <property type="match status" value="1"/>
</dbReference>
<proteinExistence type="predicted"/>
<keyword evidence="1" id="KW-0472">Membrane</keyword>
<gene>
    <name evidence="2" type="ORF">GCK32_022439</name>
</gene>
<evidence type="ECO:0000313" key="2">
    <source>
        <dbReference type="EMBL" id="KAK5968287.1"/>
    </source>
</evidence>
<evidence type="ECO:0000313" key="3">
    <source>
        <dbReference type="Proteomes" id="UP001331761"/>
    </source>
</evidence>
<dbReference type="Gene3D" id="1.20.58.390">
    <property type="entry name" value="Neurotransmitter-gated ion-channel transmembrane domain"/>
    <property type="match status" value="1"/>
</dbReference>
<keyword evidence="3" id="KW-1185">Reference proteome</keyword>
<dbReference type="GO" id="GO:0016020">
    <property type="term" value="C:membrane"/>
    <property type="evidence" value="ECO:0007669"/>
    <property type="project" value="InterPro"/>
</dbReference>
<reference evidence="2 3" key="1">
    <citation type="submission" date="2019-10" db="EMBL/GenBank/DDBJ databases">
        <title>Assembly and Annotation for the nematode Trichostrongylus colubriformis.</title>
        <authorList>
            <person name="Martin J."/>
        </authorList>
    </citation>
    <scope>NUCLEOTIDE SEQUENCE [LARGE SCALE GENOMIC DNA]</scope>
    <source>
        <strain evidence="2">G859</strain>
        <tissue evidence="2">Whole worm</tissue>
    </source>
</reference>
<dbReference type="AlphaFoldDB" id="A0AAN8EY24"/>
<keyword evidence="1" id="KW-1133">Transmembrane helix</keyword>
<keyword evidence="1" id="KW-0812">Transmembrane</keyword>
<evidence type="ECO:0008006" key="4">
    <source>
        <dbReference type="Google" id="ProtNLM"/>
    </source>
</evidence>
<name>A0AAN8EY24_TRICO</name>
<dbReference type="GO" id="GO:0006811">
    <property type="term" value="P:monoatomic ion transport"/>
    <property type="evidence" value="ECO:0007669"/>
    <property type="project" value="InterPro"/>
</dbReference>